<dbReference type="Proteomes" id="UP000599074">
    <property type="component" value="Unassembled WGS sequence"/>
</dbReference>
<accession>A0A8J3TDG6</accession>
<feature type="domain" description="CHAT" evidence="1">
    <location>
        <begin position="257"/>
        <end position="388"/>
    </location>
</feature>
<proteinExistence type="predicted"/>
<evidence type="ECO:0000313" key="3">
    <source>
        <dbReference type="Proteomes" id="UP000599074"/>
    </source>
</evidence>
<dbReference type="Pfam" id="PF12770">
    <property type="entry name" value="CHAT"/>
    <property type="match status" value="1"/>
</dbReference>
<name>A0A8J3TDG6_9ACTN</name>
<comment type="caution">
    <text evidence="2">The sequence shown here is derived from an EMBL/GenBank/DDBJ whole genome shotgun (WGS) entry which is preliminary data.</text>
</comment>
<dbReference type="InterPro" id="IPR024983">
    <property type="entry name" value="CHAT_dom"/>
</dbReference>
<dbReference type="EMBL" id="BOON01000032">
    <property type="protein sequence ID" value="GII23852.1"/>
    <property type="molecule type" value="Genomic_DNA"/>
</dbReference>
<protein>
    <recommendedName>
        <fullName evidence="1">CHAT domain-containing protein</fullName>
    </recommendedName>
</protein>
<gene>
    <name evidence="2" type="ORF">Pme01_34490</name>
</gene>
<organism evidence="2 3">
    <name type="scientific">Planosporangium mesophilum</name>
    <dbReference type="NCBI Taxonomy" id="689768"/>
    <lineage>
        <taxon>Bacteria</taxon>
        <taxon>Bacillati</taxon>
        <taxon>Actinomycetota</taxon>
        <taxon>Actinomycetes</taxon>
        <taxon>Micromonosporales</taxon>
        <taxon>Micromonosporaceae</taxon>
        <taxon>Planosporangium</taxon>
    </lineage>
</organism>
<evidence type="ECO:0000259" key="1">
    <source>
        <dbReference type="Pfam" id="PF12770"/>
    </source>
</evidence>
<evidence type="ECO:0000313" key="2">
    <source>
        <dbReference type="EMBL" id="GII23852.1"/>
    </source>
</evidence>
<dbReference type="AlphaFoldDB" id="A0A8J3TDG6"/>
<reference evidence="2" key="1">
    <citation type="submission" date="2021-01" db="EMBL/GenBank/DDBJ databases">
        <title>Whole genome shotgun sequence of Planosporangium mesophilum NBRC 109066.</title>
        <authorList>
            <person name="Komaki H."/>
            <person name="Tamura T."/>
        </authorList>
    </citation>
    <scope>NUCLEOTIDE SEQUENCE</scope>
    <source>
        <strain evidence="2">NBRC 109066</strain>
    </source>
</reference>
<keyword evidence="3" id="KW-1185">Reference proteome</keyword>
<sequence length="416" mass="45121">MDALTAQRPDVTVYTTHDTRGPVLELTAPLVAEPLSVRLKRPDVVRERYARLGRGIAAATSMIGGGRQRIELATAGQVLADIAEAGQVFLGYALRDPLADVNNLASFLRAACPTWRNGQARVPLIHAVAEPDDYFPWELLPLFEPSATVEVRDQPGLEDAARVFPGFATVVERSTPDRVPDGLLLNGWNRLPVRVIYDANLDGAHAEVGFFRGRGRLFRLEGPYPRDVTDTGAPTLAQQLCDPALGVDGARRSYADQIVHFACHCEADGGDTATFAYRLADERRRGLVILLDKLVGELVRRSPAGRRADKPLVFLNACGTAVMDPASAASLLKPFHDNRNRGIIGTAANVPDRVAAEISKHFYTNLTGRAQTVGEALHGAKWRLLEDRGNPLGLLYGIHAAASIRVAPITTLQGVR</sequence>